<reference evidence="1 2" key="1">
    <citation type="journal article" date="2005" name="PLoS Biol.">
        <title>The genomes of Oryza sativa: a history of duplications.</title>
        <authorList>
            <person name="Yu J."/>
            <person name="Wang J."/>
            <person name="Lin W."/>
            <person name="Li S."/>
            <person name="Li H."/>
            <person name="Zhou J."/>
            <person name="Ni P."/>
            <person name="Dong W."/>
            <person name="Hu S."/>
            <person name="Zeng C."/>
            <person name="Zhang J."/>
            <person name="Zhang Y."/>
            <person name="Li R."/>
            <person name="Xu Z."/>
            <person name="Li S."/>
            <person name="Li X."/>
            <person name="Zheng H."/>
            <person name="Cong L."/>
            <person name="Lin L."/>
            <person name="Yin J."/>
            <person name="Geng J."/>
            <person name="Li G."/>
            <person name="Shi J."/>
            <person name="Liu J."/>
            <person name="Lv H."/>
            <person name="Li J."/>
            <person name="Wang J."/>
            <person name="Deng Y."/>
            <person name="Ran L."/>
            <person name="Shi X."/>
            <person name="Wang X."/>
            <person name="Wu Q."/>
            <person name="Li C."/>
            <person name="Ren X."/>
            <person name="Wang J."/>
            <person name="Wang X."/>
            <person name="Li D."/>
            <person name="Liu D."/>
            <person name="Zhang X."/>
            <person name="Ji Z."/>
            <person name="Zhao W."/>
            <person name="Sun Y."/>
            <person name="Zhang Z."/>
            <person name="Bao J."/>
            <person name="Han Y."/>
            <person name="Dong L."/>
            <person name="Ji J."/>
            <person name="Chen P."/>
            <person name="Wu S."/>
            <person name="Liu J."/>
            <person name="Xiao Y."/>
            <person name="Bu D."/>
            <person name="Tan J."/>
            <person name="Yang L."/>
            <person name="Ye C."/>
            <person name="Zhang J."/>
            <person name="Xu J."/>
            <person name="Zhou Y."/>
            <person name="Yu Y."/>
            <person name="Zhang B."/>
            <person name="Zhuang S."/>
            <person name="Wei H."/>
            <person name="Liu B."/>
            <person name="Lei M."/>
            <person name="Yu H."/>
            <person name="Li Y."/>
            <person name="Xu H."/>
            <person name="Wei S."/>
            <person name="He X."/>
            <person name="Fang L."/>
            <person name="Zhang Z."/>
            <person name="Zhang Y."/>
            <person name="Huang X."/>
            <person name="Su Z."/>
            <person name="Tong W."/>
            <person name="Li J."/>
            <person name="Tong Z."/>
            <person name="Li S."/>
            <person name="Ye J."/>
            <person name="Wang L."/>
            <person name="Fang L."/>
            <person name="Lei T."/>
            <person name="Chen C."/>
            <person name="Chen H."/>
            <person name="Xu Z."/>
            <person name="Li H."/>
            <person name="Huang H."/>
            <person name="Zhang F."/>
            <person name="Xu H."/>
            <person name="Li N."/>
            <person name="Zhao C."/>
            <person name="Li S."/>
            <person name="Dong L."/>
            <person name="Huang Y."/>
            <person name="Li L."/>
            <person name="Xi Y."/>
            <person name="Qi Q."/>
            <person name="Li W."/>
            <person name="Zhang B."/>
            <person name="Hu W."/>
            <person name="Zhang Y."/>
            <person name="Tian X."/>
            <person name="Jiao Y."/>
            <person name="Liang X."/>
            <person name="Jin J."/>
            <person name="Gao L."/>
            <person name="Zheng W."/>
            <person name="Hao B."/>
            <person name="Liu S."/>
            <person name="Wang W."/>
            <person name="Yuan L."/>
            <person name="Cao M."/>
            <person name="McDermott J."/>
            <person name="Samudrala R."/>
            <person name="Wang J."/>
            <person name="Wong G.K."/>
            <person name="Yang H."/>
        </authorList>
    </citation>
    <scope>NUCLEOTIDE SEQUENCE [LARGE SCALE GENOMIC DNA]</scope>
    <source>
        <strain evidence="2">cv. 93-11</strain>
    </source>
</reference>
<sequence length="143" mass="15103">MVSNNLSALQMSSTQSVNISQHYSSILHSKGETFKKNILTSAARGVDGVPGLGPDLDGDEARIEYSFSSGLGANPQALQPQIDAATSSSPPLEQTLATGELQYEGDSRGETYMGGFEGFGVGKRKRLDGFEGFGVRGRGGWRG</sequence>
<evidence type="ECO:0000313" key="1">
    <source>
        <dbReference type="EMBL" id="EEC81531.1"/>
    </source>
</evidence>
<accession>B8B7C7</accession>
<dbReference type="AlphaFoldDB" id="B8B7C7"/>
<protein>
    <submittedName>
        <fullName evidence="1">Uncharacterized protein</fullName>
    </submittedName>
</protein>
<name>B8B7C7_ORYSI</name>
<proteinExistence type="predicted"/>
<dbReference type="Gramene" id="BGIOSGA025166-TA">
    <property type="protein sequence ID" value="BGIOSGA025166-PA"/>
    <property type="gene ID" value="BGIOSGA025166"/>
</dbReference>
<organism evidence="1 2">
    <name type="scientific">Oryza sativa subsp. indica</name>
    <name type="common">Rice</name>
    <dbReference type="NCBI Taxonomy" id="39946"/>
    <lineage>
        <taxon>Eukaryota</taxon>
        <taxon>Viridiplantae</taxon>
        <taxon>Streptophyta</taxon>
        <taxon>Embryophyta</taxon>
        <taxon>Tracheophyta</taxon>
        <taxon>Spermatophyta</taxon>
        <taxon>Magnoliopsida</taxon>
        <taxon>Liliopsida</taxon>
        <taxon>Poales</taxon>
        <taxon>Poaceae</taxon>
        <taxon>BOP clade</taxon>
        <taxon>Oryzoideae</taxon>
        <taxon>Oryzeae</taxon>
        <taxon>Oryzinae</taxon>
        <taxon>Oryza</taxon>
        <taxon>Oryza sativa</taxon>
    </lineage>
</organism>
<dbReference type="HOGENOM" id="CLU_1809399_0_0_1"/>
<dbReference type="Proteomes" id="UP000007015">
    <property type="component" value="Chromosome 7"/>
</dbReference>
<dbReference type="EMBL" id="CM000132">
    <property type="protein sequence ID" value="EEC81531.1"/>
    <property type="molecule type" value="Genomic_DNA"/>
</dbReference>
<gene>
    <name evidence="1" type="ORF">OsI_24931</name>
</gene>
<keyword evidence="2" id="KW-1185">Reference proteome</keyword>
<evidence type="ECO:0000313" key="2">
    <source>
        <dbReference type="Proteomes" id="UP000007015"/>
    </source>
</evidence>